<dbReference type="EMBL" id="JBHFFA010000007">
    <property type="protein sequence ID" value="KAL2611946.1"/>
    <property type="molecule type" value="Genomic_DNA"/>
</dbReference>
<sequence length="84" mass="9046">MGSLLKVPFTSVSSSQRIASPLPISELTRSYTDSALDPMGKELELQRTKTTESGNNVVWLLPPDPELLTEARPAAIPISANRPG</sequence>
<gene>
    <name evidence="1" type="ORF">R1flu_023638</name>
</gene>
<keyword evidence="2" id="KW-1185">Reference proteome</keyword>
<dbReference type="AlphaFoldDB" id="A0ABD1XSN4"/>
<comment type="caution">
    <text evidence="1">The sequence shown here is derived from an EMBL/GenBank/DDBJ whole genome shotgun (WGS) entry which is preliminary data.</text>
</comment>
<organism evidence="1 2">
    <name type="scientific">Riccia fluitans</name>
    <dbReference type="NCBI Taxonomy" id="41844"/>
    <lineage>
        <taxon>Eukaryota</taxon>
        <taxon>Viridiplantae</taxon>
        <taxon>Streptophyta</taxon>
        <taxon>Embryophyta</taxon>
        <taxon>Marchantiophyta</taxon>
        <taxon>Marchantiopsida</taxon>
        <taxon>Marchantiidae</taxon>
        <taxon>Marchantiales</taxon>
        <taxon>Ricciaceae</taxon>
        <taxon>Riccia</taxon>
    </lineage>
</organism>
<accession>A0ABD1XSN4</accession>
<reference evidence="1 2" key="1">
    <citation type="submission" date="2024-09" db="EMBL/GenBank/DDBJ databases">
        <title>Chromosome-scale assembly of Riccia fluitans.</title>
        <authorList>
            <person name="Paukszto L."/>
            <person name="Sawicki J."/>
            <person name="Karawczyk K."/>
            <person name="Piernik-Szablinska J."/>
            <person name="Szczecinska M."/>
            <person name="Mazdziarz M."/>
        </authorList>
    </citation>
    <scope>NUCLEOTIDE SEQUENCE [LARGE SCALE GENOMIC DNA]</scope>
    <source>
        <strain evidence="1">Rf_01</strain>
        <tissue evidence="1">Aerial parts of the thallus</tissue>
    </source>
</reference>
<protein>
    <submittedName>
        <fullName evidence="1">Uncharacterized protein</fullName>
    </submittedName>
</protein>
<dbReference type="Proteomes" id="UP001605036">
    <property type="component" value="Unassembled WGS sequence"/>
</dbReference>
<name>A0ABD1XSN4_9MARC</name>
<proteinExistence type="predicted"/>
<evidence type="ECO:0000313" key="2">
    <source>
        <dbReference type="Proteomes" id="UP001605036"/>
    </source>
</evidence>
<evidence type="ECO:0000313" key="1">
    <source>
        <dbReference type="EMBL" id="KAL2611946.1"/>
    </source>
</evidence>